<comment type="catalytic activity">
    <reaction evidence="7">
        <text>ATP + H2O = ADP + phosphate + H(+)</text>
        <dbReference type="Rhea" id="RHEA:13065"/>
        <dbReference type="ChEBI" id="CHEBI:15377"/>
        <dbReference type="ChEBI" id="CHEBI:15378"/>
        <dbReference type="ChEBI" id="CHEBI:30616"/>
        <dbReference type="ChEBI" id="CHEBI:43474"/>
        <dbReference type="ChEBI" id="CHEBI:456216"/>
        <dbReference type="EC" id="3.6.4.13"/>
    </reaction>
</comment>
<dbReference type="GO" id="GO:0003724">
    <property type="term" value="F:RNA helicase activity"/>
    <property type="evidence" value="ECO:0007669"/>
    <property type="project" value="UniProtKB-EC"/>
</dbReference>
<evidence type="ECO:0000256" key="4">
    <source>
        <dbReference type="ARBA" id="ARBA00022806"/>
    </source>
</evidence>
<dbReference type="CDD" id="cd18787">
    <property type="entry name" value="SF2_C_DEAD"/>
    <property type="match status" value="1"/>
</dbReference>
<dbReference type="Pfam" id="PF08147">
    <property type="entry name" value="DBP10CT"/>
    <property type="match status" value="1"/>
</dbReference>
<feature type="region of interest" description="Disordered" evidence="8">
    <location>
        <begin position="346"/>
        <end position="369"/>
    </location>
</feature>
<feature type="compositionally biased region" description="Basic and acidic residues" evidence="8">
    <location>
        <begin position="465"/>
        <end position="476"/>
    </location>
</feature>
<feature type="compositionally biased region" description="Basic and acidic residues" evidence="8">
    <location>
        <begin position="648"/>
        <end position="680"/>
    </location>
</feature>
<comment type="caution">
    <text evidence="10">The sequence shown here is derived from an EMBL/GenBank/DDBJ whole genome shotgun (WGS) entry which is preliminary data.</text>
</comment>
<feature type="region of interest" description="Disordered" evidence="8">
    <location>
        <begin position="253"/>
        <end position="272"/>
    </location>
</feature>
<name>A0A9W6ZPY2_9STRA</name>
<feature type="compositionally biased region" description="Acidic residues" evidence="8">
    <location>
        <begin position="403"/>
        <end position="442"/>
    </location>
</feature>
<dbReference type="InterPro" id="IPR001650">
    <property type="entry name" value="Helicase_C-like"/>
</dbReference>
<dbReference type="EC" id="3.6.4.13" evidence="1"/>
<dbReference type="SMART" id="SM00490">
    <property type="entry name" value="HELICc"/>
    <property type="match status" value="1"/>
</dbReference>
<feature type="compositionally biased region" description="Basic and acidic residues" evidence="8">
    <location>
        <begin position="511"/>
        <end position="524"/>
    </location>
</feature>
<evidence type="ECO:0000313" key="10">
    <source>
        <dbReference type="EMBL" id="GMH55013.1"/>
    </source>
</evidence>
<feature type="compositionally biased region" description="Gly residues" evidence="8">
    <location>
        <begin position="741"/>
        <end position="763"/>
    </location>
</feature>
<keyword evidence="5" id="KW-0067">ATP-binding</keyword>
<dbReference type="Gene3D" id="3.40.50.300">
    <property type="entry name" value="P-loop containing nucleotide triphosphate hydrolases"/>
    <property type="match status" value="1"/>
</dbReference>
<keyword evidence="4" id="KW-0347">Helicase</keyword>
<feature type="domain" description="Helicase C-terminal" evidence="9">
    <location>
        <begin position="52"/>
        <end position="203"/>
    </location>
</feature>
<dbReference type="InterPro" id="IPR050079">
    <property type="entry name" value="DEAD_box_RNA_helicase"/>
</dbReference>
<evidence type="ECO:0000256" key="8">
    <source>
        <dbReference type="SAM" id="MobiDB-lite"/>
    </source>
</evidence>
<dbReference type="PANTHER" id="PTHR47959">
    <property type="entry name" value="ATP-DEPENDENT RNA HELICASE RHLE-RELATED"/>
    <property type="match status" value="1"/>
</dbReference>
<dbReference type="PANTHER" id="PTHR47959:SF8">
    <property type="entry name" value="RNA HELICASE"/>
    <property type="match status" value="1"/>
</dbReference>
<evidence type="ECO:0000256" key="1">
    <source>
        <dbReference type="ARBA" id="ARBA00012552"/>
    </source>
</evidence>
<keyword evidence="2" id="KW-0547">Nucleotide-binding</keyword>
<dbReference type="GO" id="GO:0005634">
    <property type="term" value="C:nucleus"/>
    <property type="evidence" value="ECO:0007669"/>
    <property type="project" value="InterPro"/>
</dbReference>
<dbReference type="SMART" id="SM01123">
    <property type="entry name" value="DBP10CT"/>
    <property type="match status" value="1"/>
</dbReference>
<evidence type="ECO:0000256" key="6">
    <source>
        <dbReference type="ARBA" id="ARBA00022884"/>
    </source>
</evidence>
<dbReference type="InterPro" id="IPR027417">
    <property type="entry name" value="P-loop_NTPase"/>
</dbReference>
<accession>A0A9W6ZPY2</accession>
<keyword evidence="6" id="KW-0694">RNA-binding</keyword>
<sequence>MLFSATMPKMLVEFARAGLQDPQLIRLDSEAGVSEELRLSFLTCRSTDKDATLLYLLREVLPTGGLTIIFAATRHHVEYLTTLIRCSNLEAVCIYGTMDSEARKTNLHLFRSGKVKVLVVTDVAARGIDVPLIDNVVHHSFPSSAKLFIHRSGRAARAGRTGYAFALVEPDETPFMIDLHLFLGRKVLSPALHDIPDKVTYDLDSQTPDDVHFGSIPEGVLCDENENVRRLVENEGGNKDGMDFDSLCRTAKNAQKQYRRSRPDPSREGVRRSKELLQLYPLPPHPLLKNVEENKLETMRGGVEKAASTGQSASVGGADDYLKRNDFMQAMAGFRPKETIFEARAAAGGSTKAGQVDKSRNGGSGKKDTMTIMKNMRREMKVVKNKGSLVIAGGRSAGKLNGEIEDSDSDDEGESGGEGEGEGAEGMEIQEDSEGEGDDDEFGVSAVDVAETVPKTKKQKPKPTSNDEPKRRMSKAERKRAKTGAPAPPPNPQPKKKAKTESYKDSNNYIDYERNFNQRDREMEAAMQPSAADGRTSKNSAIQLEQEMLDITGDENIDMIRKQRIMRWDKSRKKYIQTTVGDEAQGMTHAKKIRLESGAMKSTKDMKLGAMYEKWQKKHGKSIGAGSVFDDVDQEDEEARAAAGADGGVDKKPVNPRWMTKEKLEQKKLNKAKNQQEMKTHKQIKEKREADDKNKIKNMKKSERASYVKHMKEKSKETGLKLSKKGGKGDHRGKDNPFAEKGGGGSGGGGGGGGGKKNPGKGKGGGRELKFKKGKK</sequence>
<feature type="compositionally biased region" description="Basic and acidic residues" evidence="8">
    <location>
        <begin position="261"/>
        <end position="272"/>
    </location>
</feature>
<protein>
    <recommendedName>
        <fullName evidence="1">RNA helicase</fullName>
        <ecNumber evidence="1">3.6.4.13</ecNumber>
    </recommendedName>
</protein>
<organism evidence="10 11">
    <name type="scientific">Triparma laevis f. inornata</name>
    <dbReference type="NCBI Taxonomy" id="1714386"/>
    <lineage>
        <taxon>Eukaryota</taxon>
        <taxon>Sar</taxon>
        <taxon>Stramenopiles</taxon>
        <taxon>Ochrophyta</taxon>
        <taxon>Bolidophyceae</taxon>
        <taxon>Parmales</taxon>
        <taxon>Triparmaceae</taxon>
        <taxon>Triparma</taxon>
    </lineage>
</organism>
<dbReference type="Pfam" id="PF00271">
    <property type="entry name" value="Helicase_C"/>
    <property type="match status" value="1"/>
</dbReference>
<feature type="compositionally biased region" description="Basic and acidic residues" evidence="8">
    <location>
        <begin position="727"/>
        <end position="738"/>
    </location>
</feature>
<keyword evidence="3" id="KW-0378">Hydrolase</keyword>
<dbReference type="GO" id="GO:0016787">
    <property type="term" value="F:hydrolase activity"/>
    <property type="evidence" value="ECO:0007669"/>
    <property type="project" value="UniProtKB-KW"/>
</dbReference>
<gene>
    <name evidence="10" type="ORF">TL16_g01797</name>
</gene>
<proteinExistence type="predicted"/>
<evidence type="ECO:0000256" key="5">
    <source>
        <dbReference type="ARBA" id="ARBA00022840"/>
    </source>
</evidence>
<feature type="region of interest" description="Disordered" evidence="8">
    <location>
        <begin position="633"/>
        <end position="776"/>
    </location>
</feature>
<evidence type="ECO:0000256" key="3">
    <source>
        <dbReference type="ARBA" id="ARBA00022801"/>
    </source>
</evidence>
<dbReference type="Proteomes" id="UP001162640">
    <property type="component" value="Unassembled WGS sequence"/>
</dbReference>
<feature type="region of interest" description="Disordered" evidence="8">
    <location>
        <begin position="393"/>
        <end position="538"/>
    </location>
</feature>
<feature type="compositionally biased region" description="Basic and acidic residues" evidence="8">
    <location>
        <begin position="355"/>
        <end position="369"/>
    </location>
</feature>
<evidence type="ECO:0000256" key="7">
    <source>
        <dbReference type="ARBA" id="ARBA00047984"/>
    </source>
</evidence>
<dbReference type="PROSITE" id="PS51194">
    <property type="entry name" value="HELICASE_CTER"/>
    <property type="match status" value="1"/>
</dbReference>
<evidence type="ECO:0000259" key="9">
    <source>
        <dbReference type="PROSITE" id="PS51194"/>
    </source>
</evidence>
<evidence type="ECO:0000313" key="11">
    <source>
        <dbReference type="Proteomes" id="UP001162640"/>
    </source>
</evidence>
<reference evidence="11" key="1">
    <citation type="journal article" date="2023" name="Commun. Biol.">
        <title>Genome analysis of Parmales, the sister group of diatoms, reveals the evolutionary specialization of diatoms from phago-mixotrophs to photoautotrophs.</title>
        <authorList>
            <person name="Ban H."/>
            <person name="Sato S."/>
            <person name="Yoshikawa S."/>
            <person name="Yamada K."/>
            <person name="Nakamura Y."/>
            <person name="Ichinomiya M."/>
            <person name="Sato N."/>
            <person name="Blanc-Mathieu R."/>
            <person name="Endo H."/>
            <person name="Kuwata A."/>
            <person name="Ogata H."/>
        </authorList>
    </citation>
    <scope>NUCLEOTIDE SEQUENCE [LARGE SCALE GENOMIC DNA]</scope>
</reference>
<feature type="compositionally biased region" description="Basic and acidic residues" evidence="8">
    <location>
        <begin position="686"/>
        <end position="706"/>
    </location>
</feature>
<evidence type="ECO:0000256" key="2">
    <source>
        <dbReference type="ARBA" id="ARBA00022741"/>
    </source>
</evidence>
<feature type="compositionally biased region" description="Basic and acidic residues" evidence="8">
    <location>
        <begin position="765"/>
        <end position="776"/>
    </location>
</feature>
<dbReference type="GO" id="GO:0005829">
    <property type="term" value="C:cytosol"/>
    <property type="evidence" value="ECO:0007669"/>
    <property type="project" value="TreeGrafter"/>
</dbReference>
<dbReference type="SUPFAM" id="SSF52540">
    <property type="entry name" value="P-loop containing nucleoside triphosphate hydrolases"/>
    <property type="match status" value="1"/>
</dbReference>
<dbReference type="InterPro" id="IPR012541">
    <property type="entry name" value="DBP10_C"/>
</dbReference>
<dbReference type="GO" id="GO:0005524">
    <property type="term" value="F:ATP binding"/>
    <property type="evidence" value="ECO:0007669"/>
    <property type="project" value="UniProtKB-KW"/>
</dbReference>
<dbReference type="EMBL" id="BLQM01000042">
    <property type="protein sequence ID" value="GMH55013.1"/>
    <property type="molecule type" value="Genomic_DNA"/>
</dbReference>
<dbReference type="GO" id="GO:0003723">
    <property type="term" value="F:RNA binding"/>
    <property type="evidence" value="ECO:0007669"/>
    <property type="project" value="UniProtKB-KW"/>
</dbReference>
<dbReference type="AlphaFoldDB" id="A0A9W6ZPY2"/>